<name>A0ABT7NF33_9BURK</name>
<evidence type="ECO:0000256" key="1">
    <source>
        <dbReference type="SAM" id="Coils"/>
    </source>
</evidence>
<proteinExistence type="predicted"/>
<dbReference type="CDD" id="cd00093">
    <property type="entry name" value="HTH_XRE"/>
    <property type="match status" value="1"/>
</dbReference>
<dbReference type="EMBL" id="JASZYV010000004">
    <property type="protein sequence ID" value="MDM0046562.1"/>
    <property type="molecule type" value="Genomic_DNA"/>
</dbReference>
<dbReference type="SMART" id="SM00530">
    <property type="entry name" value="HTH_XRE"/>
    <property type="match status" value="1"/>
</dbReference>
<dbReference type="SUPFAM" id="SSF47413">
    <property type="entry name" value="lambda repressor-like DNA-binding domains"/>
    <property type="match status" value="1"/>
</dbReference>
<dbReference type="Gene3D" id="1.10.260.40">
    <property type="entry name" value="lambda repressor-like DNA-binding domains"/>
    <property type="match status" value="1"/>
</dbReference>
<keyword evidence="1" id="KW-0175">Coiled coil</keyword>
<dbReference type="InterPro" id="IPR001387">
    <property type="entry name" value="Cro/C1-type_HTH"/>
</dbReference>
<evidence type="ECO:0000313" key="3">
    <source>
        <dbReference type="EMBL" id="MDM0046562.1"/>
    </source>
</evidence>
<feature type="coiled-coil region" evidence="1">
    <location>
        <begin position="17"/>
        <end position="65"/>
    </location>
</feature>
<evidence type="ECO:0000313" key="4">
    <source>
        <dbReference type="Proteomes" id="UP001174908"/>
    </source>
</evidence>
<feature type="domain" description="HTH cro/C1-type" evidence="2">
    <location>
        <begin position="82"/>
        <end position="139"/>
    </location>
</feature>
<sequence>MTNIASVLKAEISRIARKEIRSELDNLKKASSQHRRALAQLKREVAALQKQLRRVSNEKSAESRAANVASADVPRRFSSTRLAAHRKKLGVSAVTYGKLVGMSGATIYLWEQGKSRPNPEQLQRLSVVRALGKRAALELVER</sequence>
<comment type="caution">
    <text evidence="3">The sequence shown here is derived from an EMBL/GenBank/DDBJ whole genome shotgun (WGS) entry which is preliminary data.</text>
</comment>
<keyword evidence="4" id="KW-1185">Reference proteome</keyword>
<dbReference type="RefSeq" id="WP_286661688.1">
    <property type="nucleotide sequence ID" value="NZ_JASZYV010000004.1"/>
</dbReference>
<dbReference type="Pfam" id="PF01381">
    <property type="entry name" value="HTH_3"/>
    <property type="match status" value="1"/>
</dbReference>
<organism evidence="3 4">
    <name type="scientific">Variovorax dokdonensis</name>
    <dbReference type="NCBI Taxonomy" id="344883"/>
    <lineage>
        <taxon>Bacteria</taxon>
        <taxon>Pseudomonadati</taxon>
        <taxon>Pseudomonadota</taxon>
        <taxon>Betaproteobacteria</taxon>
        <taxon>Burkholderiales</taxon>
        <taxon>Comamonadaceae</taxon>
        <taxon>Variovorax</taxon>
    </lineage>
</organism>
<evidence type="ECO:0000259" key="2">
    <source>
        <dbReference type="PROSITE" id="PS50943"/>
    </source>
</evidence>
<reference evidence="3" key="1">
    <citation type="submission" date="2023-06" db="EMBL/GenBank/DDBJ databases">
        <authorList>
            <person name="Jiang Y."/>
            <person name="Liu Q."/>
        </authorList>
    </citation>
    <scope>NUCLEOTIDE SEQUENCE</scope>
    <source>
        <strain evidence="3">CGMCC 1.12089</strain>
    </source>
</reference>
<dbReference type="InterPro" id="IPR010982">
    <property type="entry name" value="Lambda_DNA-bd_dom_sf"/>
</dbReference>
<protein>
    <submittedName>
        <fullName evidence="3">Helix-turn-helix transcriptional regulator</fullName>
    </submittedName>
</protein>
<dbReference type="PROSITE" id="PS50943">
    <property type="entry name" value="HTH_CROC1"/>
    <property type="match status" value="1"/>
</dbReference>
<dbReference type="Proteomes" id="UP001174908">
    <property type="component" value="Unassembled WGS sequence"/>
</dbReference>
<accession>A0ABT7NF33</accession>
<gene>
    <name evidence="3" type="ORF">QTH91_18880</name>
</gene>